<keyword evidence="1" id="KW-0285">Flavoprotein</keyword>
<dbReference type="Proteomes" id="UP000037210">
    <property type="component" value="Unassembled WGS sequence"/>
</dbReference>
<reference evidence="5 6" key="1">
    <citation type="submission" date="2015-06" db="EMBL/GenBank/DDBJ databases">
        <title>New insights into the roles of widespread benthic archaea in carbon and nitrogen cycling.</title>
        <authorList>
            <person name="Lazar C.S."/>
            <person name="Baker B.J."/>
            <person name="Seitz K.W."/>
            <person name="Hyde A.S."/>
            <person name="Dick G.J."/>
            <person name="Hinrichs K.-U."/>
            <person name="Teske A.P."/>
        </authorList>
    </citation>
    <scope>NUCLEOTIDE SEQUENCE [LARGE SCALE GENOMIC DNA]</scope>
    <source>
        <strain evidence="5">DG-45</strain>
    </source>
</reference>
<dbReference type="PANTHER" id="PTHR23026">
    <property type="entry name" value="NADPH NITROREDUCTASE"/>
    <property type="match status" value="1"/>
</dbReference>
<feature type="domain" description="Nitroreductase" evidence="4">
    <location>
        <begin position="10"/>
        <end position="166"/>
    </location>
</feature>
<comment type="caution">
    <text evidence="5">The sequence shown here is derived from an EMBL/GenBank/DDBJ whole genome shotgun (WGS) entry which is preliminary data.</text>
</comment>
<dbReference type="InterPro" id="IPR029479">
    <property type="entry name" value="Nitroreductase"/>
</dbReference>
<dbReference type="InterPro" id="IPR000415">
    <property type="entry name" value="Nitroreductase-like"/>
</dbReference>
<evidence type="ECO:0000259" key="4">
    <source>
        <dbReference type="Pfam" id="PF00881"/>
    </source>
</evidence>
<keyword evidence="2" id="KW-0288">FMN</keyword>
<dbReference type="Gene3D" id="3.40.109.10">
    <property type="entry name" value="NADH Oxidase"/>
    <property type="match status" value="1"/>
</dbReference>
<evidence type="ECO:0000256" key="3">
    <source>
        <dbReference type="ARBA" id="ARBA00023002"/>
    </source>
</evidence>
<proteinExistence type="predicted"/>
<dbReference type="InterPro" id="IPR050627">
    <property type="entry name" value="Nitroreductase/BluB"/>
</dbReference>
<gene>
    <name evidence="5" type="ORF">AC482_06995</name>
</gene>
<evidence type="ECO:0000313" key="5">
    <source>
        <dbReference type="EMBL" id="KON29242.1"/>
    </source>
</evidence>
<dbReference type="Pfam" id="PF00881">
    <property type="entry name" value="Nitroreductase"/>
    <property type="match status" value="1"/>
</dbReference>
<accession>A0A0M0BKU7</accession>
<organism evidence="5 6">
    <name type="scientific">miscellaneous Crenarchaeota group-15 archaeon DG-45</name>
    <dbReference type="NCBI Taxonomy" id="1685127"/>
    <lineage>
        <taxon>Archaea</taxon>
        <taxon>Candidatus Bathyarchaeota</taxon>
        <taxon>MCG-15</taxon>
    </lineage>
</organism>
<dbReference type="AlphaFoldDB" id="A0A0M0BKU7"/>
<dbReference type="PANTHER" id="PTHR23026:SF90">
    <property type="entry name" value="IODOTYROSINE DEIODINASE 1"/>
    <property type="match status" value="1"/>
</dbReference>
<evidence type="ECO:0000256" key="1">
    <source>
        <dbReference type="ARBA" id="ARBA00022630"/>
    </source>
</evidence>
<dbReference type="GO" id="GO:0016491">
    <property type="term" value="F:oxidoreductase activity"/>
    <property type="evidence" value="ECO:0007669"/>
    <property type="project" value="UniProtKB-KW"/>
</dbReference>
<evidence type="ECO:0000256" key="2">
    <source>
        <dbReference type="ARBA" id="ARBA00022643"/>
    </source>
</evidence>
<protein>
    <submittedName>
        <fullName evidence="5">NADH oxidase</fullName>
    </submittedName>
</protein>
<dbReference type="EMBL" id="LFWZ01000071">
    <property type="protein sequence ID" value="KON29242.1"/>
    <property type="molecule type" value="Genomic_DNA"/>
</dbReference>
<evidence type="ECO:0000313" key="6">
    <source>
        <dbReference type="Proteomes" id="UP000037210"/>
    </source>
</evidence>
<sequence>MGSCVSDLASRRRTIRKFSSDPVDMDKVLPALEAACQAPSGANRQPWRFVIVTGSDVKRRIREACERGERAFYAGVGGELGTWLLARGLSWRKPFLEEAPLLALVLSDVEAPYSKESVWLAMGYALLALEELSLSTVTYTPSDATGVLRAVDAPEGFRLEATLPIGLSADEKPREPRRALHEVAFLNSWGHALETR</sequence>
<keyword evidence="3" id="KW-0560">Oxidoreductase</keyword>
<dbReference type="SUPFAM" id="SSF55469">
    <property type="entry name" value="FMN-dependent nitroreductase-like"/>
    <property type="match status" value="1"/>
</dbReference>
<name>A0A0M0BKU7_9ARCH</name>